<dbReference type="Pfam" id="PF13021">
    <property type="entry name" value="DUF3885"/>
    <property type="match status" value="1"/>
</dbReference>
<dbReference type="RefSeq" id="WP_188624842.1">
    <property type="nucleotide sequence ID" value="NZ_BMIL01000001.1"/>
</dbReference>
<comment type="caution">
    <text evidence="2">The sequence shown here is derived from an EMBL/GenBank/DDBJ whole genome shotgun (WGS) entry which is preliminary data.</text>
</comment>
<dbReference type="Proteomes" id="UP000651668">
    <property type="component" value="Unassembled WGS sequence"/>
</dbReference>
<accession>A0A916X8A7</accession>
<reference evidence="2" key="2">
    <citation type="submission" date="2020-09" db="EMBL/GenBank/DDBJ databases">
        <authorList>
            <person name="Sun Q."/>
            <person name="Zhou Y."/>
        </authorList>
    </citation>
    <scope>NUCLEOTIDE SEQUENCE</scope>
    <source>
        <strain evidence="2">CGMCC 1.15343</strain>
    </source>
</reference>
<dbReference type="AlphaFoldDB" id="A0A916X8A7"/>
<feature type="domain" description="DUF3885" evidence="1">
    <location>
        <begin position="9"/>
        <end position="205"/>
    </location>
</feature>
<evidence type="ECO:0000313" key="2">
    <source>
        <dbReference type="EMBL" id="GGC51297.1"/>
    </source>
</evidence>
<organism evidence="2 3">
    <name type="scientific">Pedobacter quisquiliarum</name>
    <dbReference type="NCBI Taxonomy" id="1834438"/>
    <lineage>
        <taxon>Bacteria</taxon>
        <taxon>Pseudomonadati</taxon>
        <taxon>Bacteroidota</taxon>
        <taxon>Sphingobacteriia</taxon>
        <taxon>Sphingobacteriales</taxon>
        <taxon>Sphingobacteriaceae</taxon>
        <taxon>Pedobacter</taxon>
    </lineage>
</organism>
<gene>
    <name evidence="2" type="ORF">GCM10011387_00850</name>
</gene>
<reference evidence="2" key="1">
    <citation type="journal article" date="2014" name="Int. J. Syst. Evol. Microbiol.">
        <title>Complete genome sequence of Corynebacterium casei LMG S-19264T (=DSM 44701T), isolated from a smear-ripened cheese.</title>
        <authorList>
            <consortium name="US DOE Joint Genome Institute (JGI-PGF)"/>
            <person name="Walter F."/>
            <person name="Albersmeier A."/>
            <person name="Kalinowski J."/>
            <person name="Ruckert C."/>
        </authorList>
    </citation>
    <scope>NUCLEOTIDE SEQUENCE</scope>
    <source>
        <strain evidence="2">CGMCC 1.15343</strain>
    </source>
</reference>
<dbReference type="EMBL" id="BMIL01000001">
    <property type="protein sequence ID" value="GGC51297.1"/>
    <property type="molecule type" value="Genomic_DNA"/>
</dbReference>
<evidence type="ECO:0000259" key="1">
    <source>
        <dbReference type="Pfam" id="PF13021"/>
    </source>
</evidence>
<name>A0A916X8A7_9SPHI</name>
<keyword evidence="3" id="KW-1185">Reference proteome</keyword>
<evidence type="ECO:0000313" key="3">
    <source>
        <dbReference type="Proteomes" id="UP000651668"/>
    </source>
</evidence>
<sequence length="217" mass="25569">MGSLKQKTAEFLQTHFDGLRLRAPLYLNSRQGLRYNLQHGVPGTEMYFEEVVNRATQLFEATFMRDDRTLFYLMDYRLKRRKIRFSNYCFKQIDGLLKENVAYSLVKGLYDDGYGLDIRNIAQVEVSRHRIDHRKIFAAIANKDFSRLPGLDHYGFLGSKEVFLINLDNNIIFHMYDDRGLDIISAEIDSLRSVYKEYNHWILNCNKDEIDAKFENG</sequence>
<proteinExistence type="predicted"/>
<protein>
    <recommendedName>
        <fullName evidence="1">DUF3885 domain-containing protein</fullName>
    </recommendedName>
</protein>
<dbReference type="InterPro" id="IPR024976">
    <property type="entry name" value="DUF3885"/>
</dbReference>